<feature type="compositionally biased region" description="Basic and acidic residues" evidence="1">
    <location>
        <begin position="11"/>
        <end position="33"/>
    </location>
</feature>
<keyword evidence="3" id="KW-1185">Reference proteome</keyword>
<dbReference type="Proteomes" id="UP001558652">
    <property type="component" value="Unassembled WGS sequence"/>
</dbReference>
<feature type="region of interest" description="Disordered" evidence="1">
    <location>
        <begin position="1"/>
        <end position="33"/>
    </location>
</feature>
<organism evidence="2 3">
    <name type="scientific">Ranatra chinensis</name>
    <dbReference type="NCBI Taxonomy" id="642074"/>
    <lineage>
        <taxon>Eukaryota</taxon>
        <taxon>Metazoa</taxon>
        <taxon>Ecdysozoa</taxon>
        <taxon>Arthropoda</taxon>
        <taxon>Hexapoda</taxon>
        <taxon>Insecta</taxon>
        <taxon>Pterygota</taxon>
        <taxon>Neoptera</taxon>
        <taxon>Paraneoptera</taxon>
        <taxon>Hemiptera</taxon>
        <taxon>Heteroptera</taxon>
        <taxon>Panheteroptera</taxon>
        <taxon>Nepomorpha</taxon>
        <taxon>Nepidae</taxon>
        <taxon>Ranatrinae</taxon>
        <taxon>Ranatra</taxon>
    </lineage>
</organism>
<proteinExistence type="predicted"/>
<dbReference type="EMBL" id="JBFDAA010000017">
    <property type="protein sequence ID" value="KAL1116475.1"/>
    <property type="molecule type" value="Genomic_DNA"/>
</dbReference>
<feature type="region of interest" description="Disordered" evidence="1">
    <location>
        <begin position="95"/>
        <end position="119"/>
    </location>
</feature>
<gene>
    <name evidence="2" type="ORF">AAG570_004948</name>
</gene>
<evidence type="ECO:0000313" key="3">
    <source>
        <dbReference type="Proteomes" id="UP001558652"/>
    </source>
</evidence>
<evidence type="ECO:0000313" key="2">
    <source>
        <dbReference type="EMBL" id="KAL1116475.1"/>
    </source>
</evidence>
<sequence length="257" mass="28715">MASQRRNMFNENEKQETTEIGSRDTSPRGDHGADVFYVGVAGLRDREDSRGLGSHDHVGVAWFSGLDRVVKDKVSDVSFPVLEAFSRRTLKMSEGGGRKVHFQTGPPEGPPPQRPRNRRHRFQVTPATNLYGWDESAVNCDVFSAKEEGRTGWQIVNSCTVIHSRLKMAYKRQDLFYQNKKQEIGITFALYIVHYTTILLLKDGKTWSIVGGFKEWVMDARALAGSDGFADGENVKVVVYGLIGDIPGGIENGTEDF</sequence>
<name>A0ABD0Y0M4_9HEMI</name>
<comment type="caution">
    <text evidence="2">The sequence shown here is derived from an EMBL/GenBank/DDBJ whole genome shotgun (WGS) entry which is preliminary data.</text>
</comment>
<evidence type="ECO:0000256" key="1">
    <source>
        <dbReference type="SAM" id="MobiDB-lite"/>
    </source>
</evidence>
<dbReference type="AlphaFoldDB" id="A0ABD0Y0M4"/>
<accession>A0ABD0Y0M4</accession>
<feature type="compositionally biased region" description="Polar residues" evidence="1">
    <location>
        <begin position="1"/>
        <end position="10"/>
    </location>
</feature>
<reference evidence="2 3" key="1">
    <citation type="submission" date="2024-07" db="EMBL/GenBank/DDBJ databases">
        <title>Chromosome-level genome assembly of the water stick insect Ranatra chinensis (Heteroptera: Nepidae).</title>
        <authorList>
            <person name="Liu X."/>
        </authorList>
    </citation>
    <scope>NUCLEOTIDE SEQUENCE [LARGE SCALE GENOMIC DNA]</scope>
    <source>
        <strain evidence="2">Cailab_2021Rc</strain>
        <tissue evidence="2">Muscle</tissue>
    </source>
</reference>
<protein>
    <submittedName>
        <fullName evidence="2">Uncharacterized protein</fullName>
    </submittedName>
</protein>